<evidence type="ECO:0000256" key="1">
    <source>
        <dbReference type="SAM" id="MobiDB-lite"/>
    </source>
</evidence>
<feature type="compositionally biased region" description="Polar residues" evidence="1">
    <location>
        <begin position="235"/>
        <end position="249"/>
    </location>
</feature>
<comment type="caution">
    <text evidence="3">The sequence shown here is derived from an EMBL/GenBank/DDBJ whole genome shotgun (WGS) entry which is preliminary data.</text>
</comment>
<dbReference type="RefSeq" id="WP_345450033.1">
    <property type="nucleotide sequence ID" value="NZ_BAABKK010000018.1"/>
</dbReference>
<keyword evidence="4" id="KW-1185">Reference proteome</keyword>
<evidence type="ECO:0000313" key="4">
    <source>
        <dbReference type="Proteomes" id="UP001500200"/>
    </source>
</evidence>
<sequence length="316" mass="30244">MEAEQGKPRVLHILRSVMLAGAGAVVWIALSSTAANADSGNTNNHTLLGGAGSAVSNVVHNAAKGLPGTPGNAVAAVGASVPAPAVVSVPVPEVQLPAVQVPPLVTNKLPQLTGSVDQLVANTPVVSAVIPEGTVGAVTASVVAPARSAVDGVGSGVGSLIGGLPVTVQEIAVPSIHVSDVSGIVGALEAGPAVIELAAGVPSTVAQDVAAPLLGLAGYSGPPGLNGTLSKAAVRTTSGSNDPSASRSDGTFPPRAPGGSDTVSGSAVLSSNPSGAAAAWLQGTNLSYPLAGTLVSTAAAGRVPAPVSFDPGSSPD</sequence>
<reference evidence="4" key="1">
    <citation type="journal article" date="2019" name="Int. J. Syst. Evol. Microbiol.">
        <title>The Global Catalogue of Microorganisms (GCM) 10K type strain sequencing project: providing services to taxonomists for standard genome sequencing and annotation.</title>
        <authorList>
            <consortium name="The Broad Institute Genomics Platform"/>
            <consortium name="The Broad Institute Genome Sequencing Center for Infectious Disease"/>
            <person name="Wu L."/>
            <person name="Ma J."/>
        </authorList>
    </citation>
    <scope>NUCLEOTIDE SEQUENCE [LARGE SCALE GENOMIC DNA]</scope>
    <source>
        <strain evidence="4">JCM 18514</strain>
    </source>
</reference>
<proteinExistence type="predicted"/>
<evidence type="ECO:0000256" key="2">
    <source>
        <dbReference type="SAM" id="Phobius"/>
    </source>
</evidence>
<name>A0ABP9SJ60_9MICC</name>
<keyword evidence="2" id="KW-0812">Transmembrane</keyword>
<feature type="region of interest" description="Disordered" evidence="1">
    <location>
        <begin position="228"/>
        <end position="268"/>
    </location>
</feature>
<dbReference type="EMBL" id="BAABKK010000018">
    <property type="protein sequence ID" value="GAA5196354.1"/>
    <property type="molecule type" value="Genomic_DNA"/>
</dbReference>
<organism evidence="3 4">
    <name type="scientific">Arthrobacter gyeryongensis</name>
    <dbReference type="NCBI Taxonomy" id="1650592"/>
    <lineage>
        <taxon>Bacteria</taxon>
        <taxon>Bacillati</taxon>
        <taxon>Actinomycetota</taxon>
        <taxon>Actinomycetes</taxon>
        <taxon>Micrococcales</taxon>
        <taxon>Micrococcaceae</taxon>
        <taxon>Arthrobacter</taxon>
    </lineage>
</organism>
<accession>A0ABP9SJ60</accession>
<gene>
    <name evidence="3" type="ORF">GCM10023346_28580</name>
</gene>
<feature type="transmembrane region" description="Helical" evidence="2">
    <location>
        <begin position="12"/>
        <end position="30"/>
    </location>
</feature>
<keyword evidence="2" id="KW-1133">Transmembrane helix</keyword>
<protein>
    <submittedName>
        <fullName evidence="3">Uncharacterized protein</fullName>
    </submittedName>
</protein>
<evidence type="ECO:0000313" key="3">
    <source>
        <dbReference type="EMBL" id="GAA5196354.1"/>
    </source>
</evidence>
<dbReference type="Proteomes" id="UP001500200">
    <property type="component" value="Unassembled WGS sequence"/>
</dbReference>
<keyword evidence="2" id="KW-0472">Membrane</keyword>